<dbReference type="EMBL" id="KN835279">
    <property type="protein sequence ID" value="KIK41113.1"/>
    <property type="molecule type" value="Genomic_DNA"/>
</dbReference>
<dbReference type="Proteomes" id="UP000054485">
    <property type="component" value="Unassembled WGS sequence"/>
</dbReference>
<evidence type="ECO:0000256" key="1">
    <source>
        <dbReference type="SAM" id="MobiDB-lite"/>
    </source>
</evidence>
<accession>A0A0D0BCF5</accession>
<organism evidence="2 3">
    <name type="scientific">Suillus luteus UH-Slu-Lm8-n1</name>
    <dbReference type="NCBI Taxonomy" id="930992"/>
    <lineage>
        <taxon>Eukaryota</taxon>
        <taxon>Fungi</taxon>
        <taxon>Dikarya</taxon>
        <taxon>Basidiomycota</taxon>
        <taxon>Agaricomycotina</taxon>
        <taxon>Agaricomycetes</taxon>
        <taxon>Agaricomycetidae</taxon>
        <taxon>Boletales</taxon>
        <taxon>Suillineae</taxon>
        <taxon>Suillaceae</taxon>
        <taxon>Suillus</taxon>
    </lineage>
</organism>
<feature type="region of interest" description="Disordered" evidence="1">
    <location>
        <begin position="102"/>
        <end position="130"/>
    </location>
</feature>
<proteinExistence type="predicted"/>
<evidence type="ECO:0000313" key="2">
    <source>
        <dbReference type="EMBL" id="KIK41113.1"/>
    </source>
</evidence>
<keyword evidence="3" id="KW-1185">Reference proteome</keyword>
<reference evidence="2 3" key="1">
    <citation type="submission" date="2014-04" db="EMBL/GenBank/DDBJ databases">
        <authorList>
            <consortium name="DOE Joint Genome Institute"/>
            <person name="Kuo A."/>
            <person name="Ruytinx J."/>
            <person name="Rineau F."/>
            <person name="Colpaert J."/>
            <person name="Kohler A."/>
            <person name="Nagy L.G."/>
            <person name="Floudas D."/>
            <person name="Copeland A."/>
            <person name="Barry K.W."/>
            <person name="Cichocki N."/>
            <person name="Veneault-Fourrey C."/>
            <person name="LaButti K."/>
            <person name="Lindquist E.A."/>
            <person name="Lipzen A."/>
            <person name="Lundell T."/>
            <person name="Morin E."/>
            <person name="Murat C."/>
            <person name="Sun H."/>
            <person name="Tunlid A."/>
            <person name="Henrissat B."/>
            <person name="Grigoriev I.V."/>
            <person name="Hibbett D.S."/>
            <person name="Martin F."/>
            <person name="Nordberg H.P."/>
            <person name="Cantor M.N."/>
            <person name="Hua S.X."/>
        </authorList>
    </citation>
    <scope>NUCLEOTIDE SEQUENCE [LARGE SCALE GENOMIC DNA]</scope>
    <source>
        <strain evidence="2 3">UH-Slu-Lm8-n1</strain>
    </source>
</reference>
<name>A0A0D0BCF5_9AGAM</name>
<dbReference type="HOGENOM" id="CLU_1750891_0_0_1"/>
<dbReference type="InParanoid" id="A0A0D0BCF5"/>
<reference evidence="3" key="2">
    <citation type="submission" date="2015-01" db="EMBL/GenBank/DDBJ databases">
        <title>Evolutionary Origins and Diversification of the Mycorrhizal Mutualists.</title>
        <authorList>
            <consortium name="DOE Joint Genome Institute"/>
            <consortium name="Mycorrhizal Genomics Consortium"/>
            <person name="Kohler A."/>
            <person name="Kuo A."/>
            <person name="Nagy L.G."/>
            <person name="Floudas D."/>
            <person name="Copeland A."/>
            <person name="Barry K.W."/>
            <person name="Cichocki N."/>
            <person name="Veneault-Fourrey C."/>
            <person name="LaButti K."/>
            <person name="Lindquist E.A."/>
            <person name="Lipzen A."/>
            <person name="Lundell T."/>
            <person name="Morin E."/>
            <person name="Murat C."/>
            <person name="Riley R."/>
            <person name="Ohm R."/>
            <person name="Sun H."/>
            <person name="Tunlid A."/>
            <person name="Henrissat B."/>
            <person name="Grigoriev I.V."/>
            <person name="Hibbett D.S."/>
            <person name="Martin F."/>
        </authorList>
    </citation>
    <scope>NUCLEOTIDE SEQUENCE [LARGE SCALE GENOMIC DNA]</scope>
    <source>
        <strain evidence="3">UH-Slu-Lm8-n1</strain>
    </source>
</reference>
<gene>
    <name evidence="2" type="ORF">CY34DRAFT_226852</name>
</gene>
<evidence type="ECO:0000313" key="3">
    <source>
        <dbReference type="Proteomes" id="UP000054485"/>
    </source>
</evidence>
<protein>
    <submittedName>
        <fullName evidence="2">Uncharacterized protein</fullName>
    </submittedName>
</protein>
<sequence>MARFRFGPGAASSTRRCGFDDMSHCKLTFEFWMPENRPFYFPLTICIWPERKTLHVFSTTLEAILWHGLTGIGEHLIANLIISRGDLVSFIEVDHCAHRTEATGNTNVPRNGSDSSEQVGRSSDIAQTTNRVLHRTSNRTAPQFVKVRV</sequence>
<dbReference type="AlphaFoldDB" id="A0A0D0BCF5"/>